<dbReference type="InterPro" id="IPR047146">
    <property type="entry name" value="Cyt_P450_E_CYP52_fungi"/>
</dbReference>
<dbReference type="GO" id="GO:0005506">
    <property type="term" value="F:iron ion binding"/>
    <property type="evidence" value="ECO:0007669"/>
    <property type="project" value="InterPro"/>
</dbReference>
<accession>A0A6A6PWK5</accession>
<evidence type="ECO:0000256" key="2">
    <source>
        <dbReference type="ARBA" id="ARBA00010617"/>
    </source>
</evidence>
<dbReference type="GeneID" id="54470267"/>
<keyword evidence="5 7" id="KW-0408">Iron</keyword>
<dbReference type="InterPro" id="IPR002974">
    <property type="entry name" value="Cyt_P450_E_CYP52_ascomycetes"/>
</dbReference>
<gene>
    <name evidence="8" type="ORF">BDY17DRAFT_117049</name>
</gene>
<keyword evidence="4 7" id="KW-0560">Oxidoreductase</keyword>
<dbReference type="InterPro" id="IPR036396">
    <property type="entry name" value="Cyt_P450_sf"/>
</dbReference>
<dbReference type="GO" id="GO:0020037">
    <property type="term" value="F:heme binding"/>
    <property type="evidence" value="ECO:0007669"/>
    <property type="project" value="InterPro"/>
</dbReference>
<dbReference type="AlphaFoldDB" id="A0A6A6PWK5"/>
<dbReference type="Proteomes" id="UP000799767">
    <property type="component" value="Unassembled WGS sequence"/>
</dbReference>
<dbReference type="GO" id="GO:0016712">
    <property type="term" value="F:oxidoreductase activity, acting on paired donors, with incorporation or reduction of molecular oxygen, reduced flavin or flavoprotein as one donor, and incorporation of one atom of oxygen"/>
    <property type="evidence" value="ECO:0007669"/>
    <property type="project" value="InterPro"/>
</dbReference>
<sequence>MLDPFTCAALAAIILLGLLYISTWHRSAPPRCPRYPHTDPIFGSDFQKKTQAATAQGQRQAWFRANFHSLGRTFEVKQWGKRIIHTCDPANAQFILYTQFERFGLGPSRRPSRPWLGEGIFTMDGEVWRKARELVKPIFLKEQIADLARLERHLARLFGELDKAGHVVDLQPLFLRMYLDYSIDLLFGDDVNTISGESAKIDADVFIDACDQSLLQVVRSQTPWPLRWYYGWTKTWNQPFHLSQAFVDRHVDTALQTAQNKVPNTETSSPAFIDQLVQHTRSPDRLYLRNQMLNIFFPARDAAGIAISLIIFFLARNPAVYTRVRTEVQQHTGGSSKSVDTLTYNAVKRLTYTNAVVNETLRLYGPTGHMHRDVLADTTLPHGSGADGSQPLFVRKGSAVVIHMHAIQRDAAAWGSDANVFRPERWLEASTAAQRRAWEYLPFSGGPRVCPGQAMMLAQLVYIVARFALTYSEIRNVDVEEELVEEHRILMKIRNGVQVRLVE</sequence>
<evidence type="ECO:0000256" key="3">
    <source>
        <dbReference type="ARBA" id="ARBA00022723"/>
    </source>
</evidence>
<keyword evidence="9" id="KW-1185">Reference proteome</keyword>
<dbReference type="RefSeq" id="XP_033590443.1">
    <property type="nucleotide sequence ID" value="XM_033729265.1"/>
</dbReference>
<proteinExistence type="inferred from homology"/>
<comment type="cofactor">
    <cofactor evidence="1">
        <name>heme</name>
        <dbReference type="ChEBI" id="CHEBI:30413"/>
    </cofactor>
</comment>
<dbReference type="OrthoDB" id="1470350at2759"/>
<reference evidence="8" key="1">
    <citation type="journal article" date="2020" name="Stud. Mycol.">
        <title>101 Dothideomycetes genomes: a test case for predicting lifestyles and emergence of pathogens.</title>
        <authorList>
            <person name="Haridas S."/>
            <person name="Albert R."/>
            <person name="Binder M."/>
            <person name="Bloem J."/>
            <person name="Labutti K."/>
            <person name="Salamov A."/>
            <person name="Andreopoulos B."/>
            <person name="Baker S."/>
            <person name="Barry K."/>
            <person name="Bills G."/>
            <person name="Bluhm B."/>
            <person name="Cannon C."/>
            <person name="Castanera R."/>
            <person name="Culley D."/>
            <person name="Daum C."/>
            <person name="Ezra D."/>
            <person name="Gonzalez J."/>
            <person name="Henrissat B."/>
            <person name="Kuo A."/>
            <person name="Liang C."/>
            <person name="Lipzen A."/>
            <person name="Lutzoni F."/>
            <person name="Magnuson J."/>
            <person name="Mondo S."/>
            <person name="Nolan M."/>
            <person name="Ohm R."/>
            <person name="Pangilinan J."/>
            <person name="Park H.-J."/>
            <person name="Ramirez L."/>
            <person name="Alfaro M."/>
            <person name="Sun H."/>
            <person name="Tritt A."/>
            <person name="Yoshinaga Y."/>
            <person name="Zwiers L.-H."/>
            <person name="Turgeon B."/>
            <person name="Goodwin S."/>
            <person name="Spatafora J."/>
            <person name="Crous P."/>
            <person name="Grigoriev I."/>
        </authorList>
    </citation>
    <scope>NUCLEOTIDE SEQUENCE</scope>
    <source>
        <strain evidence="8">CBS 113389</strain>
    </source>
</reference>
<dbReference type="Pfam" id="PF00067">
    <property type="entry name" value="p450"/>
    <property type="match status" value="1"/>
</dbReference>
<dbReference type="SUPFAM" id="SSF48264">
    <property type="entry name" value="Cytochrome P450"/>
    <property type="match status" value="1"/>
</dbReference>
<evidence type="ECO:0000256" key="6">
    <source>
        <dbReference type="ARBA" id="ARBA00023033"/>
    </source>
</evidence>
<dbReference type="PRINTS" id="PR00385">
    <property type="entry name" value="P450"/>
</dbReference>
<keyword evidence="7" id="KW-0349">Heme</keyword>
<evidence type="ECO:0000256" key="7">
    <source>
        <dbReference type="RuleBase" id="RU000461"/>
    </source>
</evidence>
<organism evidence="8 9">
    <name type="scientific">Neohortaea acidophila</name>
    <dbReference type="NCBI Taxonomy" id="245834"/>
    <lineage>
        <taxon>Eukaryota</taxon>
        <taxon>Fungi</taxon>
        <taxon>Dikarya</taxon>
        <taxon>Ascomycota</taxon>
        <taxon>Pezizomycotina</taxon>
        <taxon>Dothideomycetes</taxon>
        <taxon>Dothideomycetidae</taxon>
        <taxon>Mycosphaerellales</taxon>
        <taxon>Teratosphaeriaceae</taxon>
        <taxon>Neohortaea</taxon>
    </lineage>
</organism>
<dbReference type="PRINTS" id="PR01239">
    <property type="entry name" value="EP450IICYP52"/>
</dbReference>
<dbReference type="Gene3D" id="1.10.630.10">
    <property type="entry name" value="Cytochrome P450"/>
    <property type="match status" value="1"/>
</dbReference>
<keyword evidence="6 7" id="KW-0503">Monooxygenase</keyword>
<evidence type="ECO:0000256" key="5">
    <source>
        <dbReference type="ARBA" id="ARBA00023004"/>
    </source>
</evidence>
<evidence type="ECO:0000313" key="8">
    <source>
        <dbReference type="EMBL" id="KAF2483873.1"/>
    </source>
</evidence>
<dbReference type="PROSITE" id="PS00086">
    <property type="entry name" value="CYTOCHROME_P450"/>
    <property type="match status" value="1"/>
</dbReference>
<evidence type="ECO:0000256" key="1">
    <source>
        <dbReference type="ARBA" id="ARBA00001971"/>
    </source>
</evidence>
<name>A0A6A6PWK5_9PEZI</name>
<dbReference type="InterPro" id="IPR001128">
    <property type="entry name" value="Cyt_P450"/>
</dbReference>
<dbReference type="PANTHER" id="PTHR24287:SF19">
    <property type="entry name" value="CYTOCHROME P450"/>
    <property type="match status" value="1"/>
</dbReference>
<dbReference type="EMBL" id="MU001634">
    <property type="protein sequence ID" value="KAF2483873.1"/>
    <property type="molecule type" value="Genomic_DNA"/>
</dbReference>
<evidence type="ECO:0000313" key="9">
    <source>
        <dbReference type="Proteomes" id="UP000799767"/>
    </source>
</evidence>
<comment type="similarity">
    <text evidence="2 7">Belongs to the cytochrome P450 family.</text>
</comment>
<evidence type="ECO:0000256" key="4">
    <source>
        <dbReference type="ARBA" id="ARBA00023002"/>
    </source>
</evidence>
<dbReference type="PANTHER" id="PTHR24287">
    <property type="entry name" value="P450, PUTATIVE (EUROFUNG)-RELATED"/>
    <property type="match status" value="1"/>
</dbReference>
<protein>
    <submittedName>
        <fullName evidence="8">Cytochrome P450</fullName>
    </submittedName>
</protein>
<keyword evidence="3 7" id="KW-0479">Metal-binding</keyword>
<dbReference type="InterPro" id="IPR017972">
    <property type="entry name" value="Cyt_P450_CS"/>
</dbReference>